<reference evidence="2 3" key="1">
    <citation type="submission" date="2008-03" db="EMBL/GenBank/DDBJ databases">
        <title>Complete sequence of Leptothrix cholodnii SP-6.</title>
        <authorList>
            <consortium name="US DOE Joint Genome Institute"/>
            <person name="Copeland A."/>
            <person name="Lucas S."/>
            <person name="Lapidus A."/>
            <person name="Glavina del Rio T."/>
            <person name="Dalin E."/>
            <person name="Tice H."/>
            <person name="Bruce D."/>
            <person name="Goodwin L."/>
            <person name="Pitluck S."/>
            <person name="Chertkov O."/>
            <person name="Brettin T."/>
            <person name="Detter J.C."/>
            <person name="Han C."/>
            <person name="Kuske C.R."/>
            <person name="Schmutz J."/>
            <person name="Larimer F."/>
            <person name="Land M."/>
            <person name="Hauser L."/>
            <person name="Kyrpides N."/>
            <person name="Lykidis A."/>
            <person name="Emerson D."/>
            <person name="Richardson P."/>
        </authorList>
    </citation>
    <scope>NUCLEOTIDE SEQUENCE [LARGE SCALE GENOMIC DNA]</scope>
    <source>
        <strain evidence="3">ATCC 51168 / LMG 8142 / SP-6</strain>
    </source>
</reference>
<dbReference type="EMBL" id="CP001013">
    <property type="protein sequence ID" value="ACB33047.1"/>
    <property type="molecule type" value="Genomic_DNA"/>
</dbReference>
<dbReference type="STRING" id="395495.Lcho_0774"/>
<protein>
    <submittedName>
        <fullName evidence="2">Transposase</fullName>
    </submittedName>
</protein>
<keyword evidence="3" id="KW-1185">Reference proteome</keyword>
<dbReference type="HOGENOM" id="CLU_041125_5_1_4"/>
<dbReference type="eggNOG" id="COG3415">
    <property type="taxonomic scope" value="Bacteria"/>
</dbReference>
<evidence type="ECO:0000313" key="2">
    <source>
        <dbReference type="EMBL" id="ACB33047.1"/>
    </source>
</evidence>
<dbReference type="InterPro" id="IPR009057">
    <property type="entry name" value="Homeodomain-like_sf"/>
</dbReference>
<proteinExistence type="predicted"/>
<evidence type="ECO:0000256" key="1">
    <source>
        <dbReference type="SAM" id="MobiDB-lite"/>
    </source>
</evidence>
<feature type="region of interest" description="Disordered" evidence="1">
    <location>
        <begin position="139"/>
        <end position="163"/>
    </location>
</feature>
<dbReference type="Proteomes" id="UP000001693">
    <property type="component" value="Chromosome"/>
</dbReference>
<evidence type="ECO:0000313" key="3">
    <source>
        <dbReference type="Proteomes" id="UP000001693"/>
    </source>
</evidence>
<dbReference type="Pfam" id="PF13565">
    <property type="entry name" value="HTH_32"/>
    <property type="match status" value="1"/>
</dbReference>
<name>B1Y170_LEPCP</name>
<dbReference type="AlphaFoldDB" id="B1Y170"/>
<sequence>MNTLLLSPMKGPGGVVMRQTELHLSEEDRAVISSIRTKGLHQTREVNRAHVLASLDQGVPEAQIMAVLGIGRTAVWRTRAAYLQGGVDLALFDVARSGRPPQYDTDAQARVTALACTAPPEGRQRWTLVELERAARQEQGLGNVSRETVRRMLKKTTSSPGAG</sequence>
<dbReference type="SUPFAM" id="SSF46689">
    <property type="entry name" value="Homeodomain-like"/>
    <property type="match status" value="1"/>
</dbReference>
<gene>
    <name evidence="2" type="ordered locus">Lcho_0774</name>
</gene>
<accession>B1Y170</accession>
<dbReference type="KEGG" id="lch:Lcho_0774"/>
<organism evidence="2 3">
    <name type="scientific">Leptothrix cholodnii (strain ATCC 51168 / LMG 8142 / SP-6)</name>
    <name type="common">Leptothrix discophora (strain SP-6)</name>
    <dbReference type="NCBI Taxonomy" id="395495"/>
    <lineage>
        <taxon>Bacteria</taxon>
        <taxon>Pseudomonadati</taxon>
        <taxon>Pseudomonadota</taxon>
        <taxon>Betaproteobacteria</taxon>
        <taxon>Burkholderiales</taxon>
        <taxon>Sphaerotilaceae</taxon>
        <taxon>Leptothrix</taxon>
    </lineage>
</organism>